<name>A0ABX2I967_BLAHA</name>
<dbReference type="InterPro" id="IPR016181">
    <property type="entry name" value="Acyl_CoA_acyltransferase"/>
</dbReference>
<dbReference type="EMBL" id="JAAITA010000008">
    <property type="protein sequence ID" value="NSJ86064.1"/>
    <property type="molecule type" value="Genomic_DNA"/>
</dbReference>
<feature type="domain" description="N-acetyltransferase" evidence="1">
    <location>
        <begin position="1"/>
        <end position="148"/>
    </location>
</feature>
<reference evidence="2 3" key="1">
    <citation type="journal article" date="2020" name="Cell Host Microbe">
        <title>Functional and Genomic Variation between Human-Derived Isolates of Lachnospiraceae Reveals Inter- and Intra-Species Diversity.</title>
        <authorList>
            <person name="Sorbara M.T."/>
            <person name="Littmann E.R."/>
            <person name="Fontana E."/>
            <person name="Moody T.U."/>
            <person name="Kohout C.E."/>
            <person name="Gjonbalaj M."/>
            <person name="Eaton V."/>
            <person name="Seok R."/>
            <person name="Leiner I.M."/>
            <person name="Pamer E.G."/>
        </authorList>
    </citation>
    <scope>NUCLEOTIDE SEQUENCE [LARGE SCALE GENOMIC DNA]</scope>
    <source>
        <strain evidence="2 3">MSK.15.26</strain>
    </source>
</reference>
<dbReference type="SUPFAM" id="SSF55729">
    <property type="entry name" value="Acyl-CoA N-acyltransferases (Nat)"/>
    <property type="match status" value="1"/>
</dbReference>
<gene>
    <name evidence="2" type="ORF">G5A70_07725</name>
</gene>
<proteinExistence type="predicted"/>
<dbReference type="Proteomes" id="UP000822142">
    <property type="component" value="Unassembled WGS sequence"/>
</dbReference>
<dbReference type="InterPro" id="IPR000182">
    <property type="entry name" value="GNAT_dom"/>
</dbReference>
<dbReference type="Pfam" id="PF13673">
    <property type="entry name" value="Acetyltransf_10"/>
    <property type="match status" value="1"/>
</dbReference>
<organism evidence="2 3">
    <name type="scientific">Blautia hansenii</name>
    <name type="common">Ruminococcus hansenii</name>
    <dbReference type="NCBI Taxonomy" id="1322"/>
    <lineage>
        <taxon>Bacteria</taxon>
        <taxon>Bacillati</taxon>
        <taxon>Bacillota</taxon>
        <taxon>Clostridia</taxon>
        <taxon>Lachnospirales</taxon>
        <taxon>Lachnospiraceae</taxon>
        <taxon>Blautia</taxon>
    </lineage>
</organism>
<comment type="caution">
    <text evidence="2">The sequence shown here is derived from an EMBL/GenBank/DDBJ whole genome shotgun (WGS) entry which is preliminary data.</text>
</comment>
<dbReference type="CDD" id="cd04301">
    <property type="entry name" value="NAT_SF"/>
    <property type="match status" value="1"/>
</dbReference>
<keyword evidence="3" id="KW-1185">Reference proteome</keyword>
<sequence length="148" mass="17159">MVIRKYQPSDCKELTELFYHTVHTINAKDYTKEQLDVWATGQVNLEEWNQRFQEHYSVVAEGNGVQTGFGDIDETGYLDHLYVHADYQRKGIAAALCRELEQAVSGKIVTHASITAKPFFEKRGFQVVREQQVERQGIFLTNFVMEKR</sequence>
<dbReference type="RefSeq" id="WP_173749092.1">
    <property type="nucleotide sequence ID" value="NZ_JAAITA010000008.1"/>
</dbReference>
<evidence type="ECO:0000313" key="2">
    <source>
        <dbReference type="EMBL" id="NSJ86064.1"/>
    </source>
</evidence>
<dbReference type="PANTHER" id="PTHR43451:SF1">
    <property type="entry name" value="ACETYLTRANSFERASE"/>
    <property type="match status" value="1"/>
</dbReference>
<evidence type="ECO:0000313" key="3">
    <source>
        <dbReference type="Proteomes" id="UP000822142"/>
    </source>
</evidence>
<dbReference type="PANTHER" id="PTHR43451">
    <property type="entry name" value="ACETYLTRANSFERASE (GNAT) FAMILY PROTEIN"/>
    <property type="match status" value="1"/>
</dbReference>
<accession>A0ABX2I967</accession>
<evidence type="ECO:0000259" key="1">
    <source>
        <dbReference type="PROSITE" id="PS51186"/>
    </source>
</evidence>
<dbReference type="PROSITE" id="PS51186">
    <property type="entry name" value="GNAT"/>
    <property type="match status" value="1"/>
</dbReference>
<protein>
    <submittedName>
        <fullName evidence="2">GNAT family N-acetyltransferase</fullName>
    </submittedName>
</protein>
<dbReference type="Gene3D" id="3.40.630.30">
    <property type="match status" value="1"/>
</dbReference>
<dbReference type="InterPro" id="IPR052564">
    <property type="entry name" value="N-acetyltrans/Recomb-assoc"/>
</dbReference>